<protein>
    <submittedName>
        <fullName evidence="1">Uncharacterized protein</fullName>
    </submittedName>
</protein>
<organism evidence="1 2">
    <name type="scientific">Colocasia esculenta</name>
    <name type="common">Wild taro</name>
    <name type="synonym">Arum esculentum</name>
    <dbReference type="NCBI Taxonomy" id="4460"/>
    <lineage>
        <taxon>Eukaryota</taxon>
        <taxon>Viridiplantae</taxon>
        <taxon>Streptophyta</taxon>
        <taxon>Embryophyta</taxon>
        <taxon>Tracheophyta</taxon>
        <taxon>Spermatophyta</taxon>
        <taxon>Magnoliopsida</taxon>
        <taxon>Liliopsida</taxon>
        <taxon>Araceae</taxon>
        <taxon>Aroideae</taxon>
        <taxon>Colocasieae</taxon>
        <taxon>Colocasia</taxon>
    </lineage>
</organism>
<keyword evidence="2" id="KW-1185">Reference proteome</keyword>
<comment type="caution">
    <text evidence="1">The sequence shown here is derived from an EMBL/GenBank/DDBJ whole genome shotgun (WGS) entry which is preliminary data.</text>
</comment>
<reference evidence="1" key="1">
    <citation type="submission" date="2017-07" db="EMBL/GenBank/DDBJ databases">
        <title>Taro Niue Genome Assembly and Annotation.</title>
        <authorList>
            <person name="Atibalentja N."/>
            <person name="Keating K."/>
            <person name="Fields C.J."/>
        </authorList>
    </citation>
    <scope>NUCLEOTIDE SEQUENCE</scope>
    <source>
        <strain evidence="1">Niue_2</strain>
        <tissue evidence="1">Leaf</tissue>
    </source>
</reference>
<dbReference type="Proteomes" id="UP000652761">
    <property type="component" value="Unassembled WGS sequence"/>
</dbReference>
<sequence>MFFAEVGSSHLVSVVCMENPERVLGFGFSPEKAIDRLSRPGCDRSTRRVRVSYCDTSWCCDLNATVPHVATTAECGGMVGLHSSLALLVVVERQLDHTFVTARLRVVIPRGGGEVELCSVEVMQ</sequence>
<dbReference type="EMBL" id="NMUH01000148">
    <property type="protein sequence ID" value="MQL72969.1"/>
    <property type="molecule type" value="Genomic_DNA"/>
</dbReference>
<accession>A0A843TXH6</accession>
<gene>
    <name evidence="1" type="ORF">Taro_005322</name>
</gene>
<evidence type="ECO:0000313" key="1">
    <source>
        <dbReference type="EMBL" id="MQL72969.1"/>
    </source>
</evidence>
<dbReference type="AlphaFoldDB" id="A0A843TXH6"/>
<name>A0A843TXH6_COLES</name>
<proteinExistence type="predicted"/>
<evidence type="ECO:0000313" key="2">
    <source>
        <dbReference type="Proteomes" id="UP000652761"/>
    </source>
</evidence>